<dbReference type="InterPro" id="IPR057670">
    <property type="entry name" value="SH3_retrovirus"/>
</dbReference>
<feature type="domain" description="Retroviral polymerase SH3-like" evidence="1">
    <location>
        <begin position="33"/>
        <end position="85"/>
    </location>
</feature>
<organism evidence="2 3">
    <name type="scientific">Mucuna pruriens</name>
    <name type="common">Velvet bean</name>
    <name type="synonym">Dolichos pruriens</name>
    <dbReference type="NCBI Taxonomy" id="157652"/>
    <lineage>
        <taxon>Eukaryota</taxon>
        <taxon>Viridiplantae</taxon>
        <taxon>Streptophyta</taxon>
        <taxon>Embryophyta</taxon>
        <taxon>Tracheophyta</taxon>
        <taxon>Spermatophyta</taxon>
        <taxon>Magnoliopsida</taxon>
        <taxon>eudicotyledons</taxon>
        <taxon>Gunneridae</taxon>
        <taxon>Pentapetalae</taxon>
        <taxon>rosids</taxon>
        <taxon>fabids</taxon>
        <taxon>Fabales</taxon>
        <taxon>Fabaceae</taxon>
        <taxon>Papilionoideae</taxon>
        <taxon>50 kb inversion clade</taxon>
        <taxon>NPAAA clade</taxon>
        <taxon>indigoferoid/millettioid clade</taxon>
        <taxon>Phaseoleae</taxon>
        <taxon>Mucuna</taxon>
    </lineage>
</organism>
<dbReference type="OrthoDB" id="1113347at2759"/>
<dbReference type="EMBL" id="QJKJ01004398">
    <property type="protein sequence ID" value="RDX94311.1"/>
    <property type="molecule type" value="Genomic_DNA"/>
</dbReference>
<keyword evidence="3" id="KW-1185">Reference proteome</keyword>
<proteinExistence type="predicted"/>
<evidence type="ECO:0000313" key="2">
    <source>
        <dbReference type="EMBL" id="RDX94311.1"/>
    </source>
</evidence>
<evidence type="ECO:0000259" key="1">
    <source>
        <dbReference type="Pfam" id="PF25597"/>
    </source>
</evidence>
<reference evidence="2" key="1">
    <citation type="submission" date="2018-05" db="EMBL/GenBank/DDBJ databases">
        <title>Draft genome of Mucuna pruriens seed.</title>
        <authorList>
            <person name="Nnadi N.E."/>
            <person name="Vos R."/>
            <person name="Hasami M.H."/>
            <person name="Devisetty U.K."/>
            <person name="Aguiy J.C."/>
        </authorList>
    </citation>
    <scope>NUCLEOTIDE SEQUENCE [LARGE SCALE GENOMIC DNA]</scope>
    <source>
        <strain evidence="2">JCA_2017</strain>
    </source>
</reference>
<gene>
    <name evidence="2" type="ORF">CR513_23322</name>
</gene>
<sequence>MKGVINPPKFMEMEEVEAILVEQMKGVGRLGIAYAHVPNQGRSKLHDRSMKIVFIGYDANSKGYKLYNPNNGKIIISKDVEFDEEDV</sequence>
<name>A0A371GUU3_MUCPR</name>
<comment type="caution">
    <text evidence="2">The sequence shown here is derived from an EMBL/GenBank/DDBJ whole genome shotgun (WGS) entry which is preliminary data.</text>
</comment>
<evidence type="ECO:0000313" key="3">
    <source>
        <dbReference type="Proteomes" id="UP000257109"/>
    </source>
</evidence>
<dbReference type="AlphaFoldDB" id="A0A371GUU3"/>
<dbReference type="Pfam" id="PF25597">
    <property type="entry name" value="SH3_retrovirus"/>
    <property type="match status" value="1"/>
</dbReference>
<protein>
    <recommendedName>
        <fullName evidence="1">Retroviral polymerase SH3-like domain-containing protein</fullName>
    </recommendedName>
</protein>
<dbReference type="Proteomes" id="UP000257109">
    <property type="component" value="Unassembled WGS sequence"/>
</dbReference>
<feature type="non-terminal residue" evidence="2">
    <location>
        <position position="1"/>
    </location>
</feature>
<accession>A0A371GUU3</accession>